<evidence type="ECO:0000256" key="1">
    <source>
        <dbReference type="SAM" id="Phobius"/>
    </source>
</evidence>
<feature type="domain" description="CAAX prenyl protease 2/Lysostaphin resistance protein A-like" evidence="2">
    <location>
        <begin position="161"/>
        <end position="257"/>
    </location>
</feature>
<dbReference type="KEGG" id="hfl:PUV54_14265"/>
<dbReference type="EMBL" id="CP118166">
    <property type="protein sequence ID" value="WDI31116.1"/>
    <property type="molecule type" value="Genomic_DNA"/>
</dbReference>
<accession>A0AAE9ZHT3</accession>
<dbReference type="GO" id="GO:0004175">
    <property type="term" value="F:endopeptidase activity"/>
    <property type="evidence" value="ECO:0007669"/>
    <property type="project" value="UniProtKB-ARBA"/>
</dbReference>
<feature type="transmembrane region" description="Helical" evidence="1">
    <location>
        <begin position="298"/>
        <end position="317"/>
    </location>
</feature>
<keyword evidence="1" id="KW-0472">Membrane</keyword>
<keyword evidence="4" id="KW-1185">Reference proteome</keyword>
<keyword evidence="1" id="KW-1133">Transmembrane helix</keyword>
<dbReference type="RefSeq" id="WP_274492938.1">
    <property type="nucleotide sequence ID" value="NZ_CP118166.1"/>
</dbReference>
<feature type="transmembrane region" description="Helical" evidence="1">
    <location>
        <begin position="160"/>
        <end position="176"/>
    </location>
</feature>
<protein>
    <submittedName>
        <fullName evidence="3">Type II CAAX endopeptidase family protein</fullName>
    </submittedName>
</protein>
<sequence>MTYSIARPEIVFIPHERKGDILSQLAALLEVLVVIGASTLAVVAAGQFLNPGLVKALGFTGDPVDYLAASLAMGKQFALQYGVVLALVLAFAFLRGRKSLRSYALTTRPIGFLRLLMLGVIAGGILSIPTQSIFLAKEIWPLGKDTPLWTVMESNPWDRSFWIFAAVASFALVPIIEELTWRSYALGRLLEAFKPGAAVFTITLCFALLHTQYLANGDALGYLTMGALIFISLFFALLTVTTGSVMPAIIAHAIVNIPMSFDAGAVRLAVGLVLLVVFIQPVLRYVRLLFSSVFNWDTLIAILLLAAMTGAAIFTLLQGISPMIILAGLALLSLALSAFSKSAWRQTT</sequence>
<dbReference type="Pfam" id="PF02517">
    <property type="entry name" value="Rce1-like"/>
    <property type="match status" value="1"/>
</dbReference>
<feature type="transmembrane region" description="Helical" evidence="1">
    <location>
        <begin position="266"/>
        <end position="286"/>
    </location>
</feature>
<feature type="transmembrane region" description="Helical" evidence="1">
    <location>
        <begin position="25"/>
        <end position="49"/>
    </location>
</feature>
<evidence type="ECO:0000259" key="2">
    <source>
        <dbReference type="Pfam" id="PF02517"/>
    </source>
</evidence>
<evidence type="ECO:0000313" key="3">
    <source>
        <dbReference type="EMBL" id="WDI31116.1"/>
    </source>
</evidence>
<dbReference type="GO" id="GO:0080120">
    <property type="term" value="P:CAAX-box protein maturation"/>
    <property type="evidence" value="ECO:0007669"/>
    <property type="project" value="UniProtKB-ARBA"/>
</dbReference>
<gene>
    <name evidence="3" type="ORF">PUV54_14265</name>
</gene>
<feature type="transmembrane region" description="Helical" evidence="1">
    <location>
        <begin position="324"/>
        <end position="344"/>
    </location>
</feature>
<organism evidence="3 4">
    <name type="scientific">Hyphococcus flavus</name>
    <dbReference type="NCBI Taxonomy" id="1866326"/>
    <lineage>
        <taxon>Bacteria</taxon>
        <taxon>Pseudomonadati</taxon>
        <taxon>Pseudomonadota</taxon>
        <taxon>Alphaproteobacteria</taxon>
        <taxon>Parvularculales</taxon>
        <taxon>Parvularculaceae</taxon>
        <taxon>Hyphococcus</taxon>
    </lineage>
</organism>
<feature type="transmembrane region" description="Helical" evidence="1">
    <location>
        <begin position="77"/>
        <end position="94"/>
    </location>
</feature>
<dbReference type="Proteomes" id="UP001214043">
    <property type="component" value="Chromosome"/>
</dbReference>
<feature type="transmembrane region" description="Helical" evidence="1">
    <location>
        <begin position="115"/>
        <end position="140"/>
    </location>
</feature>
<keyword evidence="1" id="KW-0812">Transmembrane</keyword>
<evidence type="ECO:0000313" key="4">
    <source>
        <dbReference type="Proteomes" id="UP001214043"/>
    </source>
</evidence>
<dbReference type="InterPro" id="IPR003675">
    <property type="entry name" value="Rce1/LyrA-like_dom"/>
</dbReference>
<feature type="transmembrane region" description="Helical" evidence="1">
    <location>
        <begin position="227"/>
        <end position="254"/>
    </location>
</feature>
<reference evidence="3" key="1">
    <citation type="submission" date="2023-02" db="EMBL/GenBank/DDBJ databases">
        <title>Genome sequence of Hyphococcus flavus.</title>
        <authorList>
            <person name="Rong J.-C."/>
            <person name="Zhao Q."/>
            <person name="Yi M."/>
            <person name="Wu J.-Y."/>
        </authorList>
    </citation>
    <scope>NUCLEOTIDE SEQUENCE</scope>
    <source>
        <strain evidence="3">MCCC 1K03223</strain>
    </source>
</reference>
<name>A0AAE9ZHT3_9PROT</name>
<feature type="transmembrane region" description="Helical" evidence="1">
    <location>
        <begin position="197"/>
        <end position="215"/>
    </location>
</feature>
<proteinExistence type="predicted"/>
<dbReference type="AlphaFoldDB" id="A0AAE9ZHT3"/>